<feature type="transmembrane region" description="Helical" evidence="1">
    <location>
        <begin position="161"/>
        <end position="186"/>
    </location>
</feature>
<feature type="transmembrane region" description="Helical" evidence="1">
    <location>
        <begin position="238"/>
        <end position="259"/>
    </location>
</feature>
<feature type="transmembrane region" description="Helical" evidence="1">
    <location>
        <begin position="131"/>
        <end position="155"/>
    </location>
</feature>
<feature type="transmembrane region" description="Helical" evidence="1">
    <location>
        <begin position="54"/>
        <end position="72"/>
    </location>
</feature>
<gene>
    <name evidence="2" type="ORF">BAA01_05210</name>
</gene>
<comment type="caution">
    <text evidence="2">The sequence shown here is derived from an EMBL/GenBank/DDBJ whole genome shotgun (WGS) entry which is preliminary data.</text>
</comment>
<proteinExistence type="predicted"/>
<dbReference type="Proteomes" id="UP000196475">
    <property type="component" value="Unassembled WGS sequence"/>
</dbReference>
<keyword evidence="1" id="KW-0812">Transmembrane</keyword>
<feature type="transmembrane region" description="Helical" evidence="1">
    <location>
        <begin position="99"/>
        <end position="119"/>
    </location>
</feature>
<evidence type="ECO:0000256" key="1">
    <source>
        <dbReference type="SAM" id="Phobius"/>
    </source>
</evidence>
<evidence type="ECO:0000313" key="2">
    <source>
        <dbReference type="EMBL" id="OUM88503.1"/>
    </source>
</evidence>
<keyword evidence="1" id="KW-0472">Membrane</keyword>
<keyword evidence="1" id="KW-1133">Transmembrane helix</keyword>
<evidence type="ECO:0008006" key="4">
    <source>
        <dbReference type="Google" id="ProtNLM"/>
    </source>
</evidence>
<name>A0A1Y3PME1_9BACI</name>
<accession>A0A1Y3PME1</accession>
<reference evidence="3" key="1">
    <citation type="submission" date="2016-06" db="EMBL/GenBank/DDBJ databases">
        <authorList>
            <person name="Nascimento L."/>
            <person name="Pereira R.V."/>
            <person name="Martins L.F."/>
            <person name="Quaggio R.B."/>
            <person name="Silva A.M."/>
            <person name="Setubal J.C."/>
        </authorList>
    </citation>
    <scope>NUCLEOTIDE SEQUENCE [LARGE SCALE GENOMIC DNA]</scope>
</reference>
<feature type="transmembrane region" description="Helical" evidence="1">
    <location>
        <begin position="193"/>
        <end position="218"/>
    </location>
</feature>
<dbReference type="AlphaFoldDB" id="A0A1Y3PME1"/>
<organism evidence="2 3">
    <name type="scientific">Bacillus thermozeamaize</name>
    <dbReference type="NCBI Taxonomy" id="230954"/>
    <lineage>
        <taxon>Bacteria</taxon>
        <taxon>Bacillati</taxon>
        <taxon>Bacillota</taxon>
        <taxon>Bacilli</taxon>
        <taxon>Bacillales</taxon>
        <taxon>Bacillaceae</taxon>
        <taxon>Bacillus</taxon>
    </lineage>
</organism>
<sequence length="266" mass="30519">MSLLLKDWKEVYRSHLYWIGSGMIAFVSLLILWQVTHLQGDIRFSAALMPLFRINLYFVPFMALIVSSMLVLQEKSQRTLFVLLSSHFSPLRFLLEKSISIHLILFSMILSSYFLVLLISRLFLQADFLPFLAFLLSILALSAVFAQIGICVGVAMNHKMAAFAVCLLIWAGFLYVYDLVLIYVIPGIGTDELFFFSLFYFFSPVHAIEYFLSVQLGFYPLDRNSAIFNQVLFRSPRLVLAANFLFWAGVSIIISHLVLKRKGIRE</sequence>
<evidence type="ECO:0000313" key="3">
    <source>
        <dbReference type="Proteomes" id="UP000196475"/>
    </source>
</evidence>
<dbReference type="EMBL" id="LZRT01000060">
    <property type="protein sequence ID" value="OUM88503.1"/>
    <property type="molecule type" value="Genomic_DNA"/>
</dbReference>
<protein>
    <recommendedName>
        <fullName evidence="4">Copper ABC transporter permease</fullName>
    </recommendedName>
</protein>
<feature type="transmembrane region" description="Helical" evidence="1">
    <location>
        <begin position="15"/>
        <end position="33"/>
    </location>
</feature>